<dbReference type="Proteomes" id="UP000245884">
    <property type="component" value="Unassembled WGS sequence"/>
</dbReference>
<feature type="chain" id="PRO_5016389556" evidence="1">
    <location>
        <begin position="26"/>
        <end position="255"/>
    </location>
</feature>
<keyword evidence="1" id="KW-0732">Signal</keyword>
<sequence>MLAFALHLAFALVLTVFPPWRLADAKHATCFWRPGAGSPANFGYKVFCAAGLENPLNSTDVAEYTCQLAIIGKTYERVADWGFLKPKTLEIGTPCGDKGYGVDDNILIPAAFVFACVGRMALTKHVVCTYKPGSKNPSTYQYKLYCVANKSGSAESTEVAIYNCSSQLGDNRNARVADYGFLAPKTLEMATPCGSGGYGFAADGGCHSRHWAMCLDNSDLGNCYYMDRHDDCEWPGKLEYAKLPTTITIWYFAPP</sequence>
<proteinExistence type="predicted"/>
<evidence type="ECO:0000313" key="2">
    <source>
        <dbReference type="EMBL" id="PWN26465.1"/>
    </source>
</evidence>
<name>A0A316UTP9_9BASI</name>
<feature type="signal peptide" evidence="1">
    <location>
        <begin position="1"/>
        <end position="25"/>
    </location>
</feature>
<protein>
    <submittedName>
        <fullName evidence="2">Uncharacterized protein</fullName>
    </submittedName>
</protein>
<dbReference type="RefSeq" id="XP_025361077.1">
    <property type="nucleotide sequence ID" value="XM_025508360.1"/>
</dbReference>
<dbReference type="EMBL" id="KZ819671">
    <property type="protein sequence ID" value="PWN26465.1"/>
    <property type="molecule type" value="Genomic_DNA"/>
</dbReference>
<dbReference type="AlphaFoldDB" id="A0A316UTP9"/>
<keyword evidence="3" id="KW-1185">Reference proteome</keyword>
<reference evidence="2 3" key="1">
    <citation type="journal article" date="2018" name="Mol. Biol. Evol.">
        <title>Broad Genomic Sampling Reveals a Smut Pathogenic Ancestry of the Fungal Clade Ustilaginomycotina.</title>
        <authorList>
            <person name="Kijpornyongpan T."/>
            <person name="Mondo S.J."/>
            <person name="Barry K."/>
            <person name="Sandor L."/>
            <person name="Lee J."/>
            <person name="Lipzen A."/>
            <person name="Pangilinan J."/>
            <person name="LaButti K."/>
            <person name="Hainaut M."/>
            <person name="Henrissat B."/>
            <person name="Grigoriev I.V."/>
            <person name="Spatafora J.W."/>
            <person name="Aime M.C."/>
        </authorList>
    </citation>
    <scope>NUCLEOTIDE SEQUENCE [LARGE SCALE GENOMIC DNA]</scope>
    <source>
        <strain evidence="2 3">MCA 5214</strain>
    </source>
</reference>
<dbReference type="GeneID" id="37030183"/>
<organism evidence="2 3">
    <name type="scientific">Jaminaea rosea</name>
    <dbReference type="NCBI Taxonomy" id="1569628"/>
    <lineage>
        <taxon>Eukaryota</taxon>
        <taxon>Fungi</taxon>
        <taxon>Dikarya</taxon>
        <taxon>Basidiomycota</taxon>
        <taxon>Ustilaginomycotina</taxon>
        <taxon>Exobasidiomycetes</taxon>
        <taxon>Microstromatales</taxon>
        <taxon>Microstromatales incertae sedis</taxon>
        <taxon>Jaminaea</taxon>
    </lineage>
</organism>
<gene>
    <name evidence="2" type="ORF">BDZ90DRAFT_261278</name>
</gene>
<evidence type="ECO:0000313" key="3">
    <source>
        <dbReference type="Proteomes" id="UP000245884"/>
    </source>
</evidence>
<accession>A0A316UTP9</accession>
<evidence type="ECO:0000256" key="1">
    <source>
        <dbReference type="SAM" id="SignalP"/>
    </source>
</evidence>